<dbReference type="Proteomes" id="UP001590951">
    <property type="component" value="Unassembled WGS sequence"/>
</dbReference>
<reference evidence="1 2" key="1">
    <citation type="submission" date="2024-09" db="EMBL/GenBank/DDBJ databases">
        <title>Rethinking Asexuality: The Enigmatic Case of Functional Sexual Genes in Lepraria (Stereocaulaceae).</title>
        <authorList>
            <person name="Doellman M."/>
            <person name="Sun Y."/>
            <person name="Barcenas-Pena A."/>
            <person name="Lumbsch H.T."/>
            <person name="Grewe F."/>
        </authorList>
    </citation>
    <scope>NUCLEOTIDE SEQUENCE [LARGE SCALE GENOMIC DNA]</scope>
    <source>
        <strain evidence="1 2">Grewe 0041</strain>
    </source>
</reference>
<evidence type="ECO:0000313" key="2">
    <source>
        <dbReference type="Proteomes" id="UP001590951"/>
    </source>
</evidence>
<organism evidence="1 2">
    <name type="scientific">Lepraria finkii</name>
    <dbReference type="NCBI Taxonomy" id="1340010"/>
    <lineage>
        <taxon>Eukaryota</taxon>
        <taxon>Fungi</taxon>
        <taxon>Dikarya</taxon>
        <taxon>Ascomycota</taxon>
        <taxon>Pezizomycotina</taxon>
        <taxon>Lecanoromycetes</taxon>
        <taxon>OSLEUM clade</taxon>
        <taxon>Lecanoromycetidae</taxon>
        <taxon>Lecanorales</taxon>
        <taxon>Lecanorineae</taxon>
        <taxon>Stereocaulaceae</taxon>
        <taxon>Lepraria</taxon>
    </lineage>
</organism>
<evidence type="ECO:0000313" key="1">
    <source>
        <dbReference type="EMBL" id="KAL2055117.1"/>
    </source>
</evidence>
<name>A0ABR4BB74_9LECA</name>
<comment type="caution">
    <text evidence="1">The sequence shown here is derived from an EMBL/GenBank/DDBJ whole genome shotgun (WGS) entry which is preliminary data.</text>
</comment>
<dbReference type="EMBL" id="JBHFEH010000012">
    <property type="protein sequence ID" value="KAL2055117.1"/>
    <property type="molecule type" value="Genomic_DNA"/>
</dbReference>
<protein>
    <submittedName>
        <fullName evidence="1">Uncharacterized protein</fullName>
    </submittedName>
</protein>
<proteinExistence type="predicted"/>
<sequence length="147" mass="16587">MTETQLLRFQFAIAKTLVHEVAQAVYRSLSLSPIEPYVNTQFVSELGRAWELWIFSCLSTPALNLRDCSHGLVCIAPWPDNFETTRTLNPAEPVRPLLGLMNVGSVSYAVETEWIQKVQMEAFWDIEVKHWGVGCFEDPSQGGNQEG</sequence>
<keyword evidence="2" id="KW-1185">Reference proteome</keyword>
<gene>
    <name evidence="1" type="ORF">ABVK25_004455</name>
</gene>
<accession>A0ABR4BB74</accession>